<name>A0A2V4N506_9ACTN</name>
<dbReference type="Proteomes" id="UP000248039">
    <property type="component" value="Unassembled WGS sequence"/>
</dbReference>
<feature type="transmembrane region" description="Helical" evidence="2">
    <location>
        <begin position="42"/>
        <end position="61"/>
    </location>
</feature>
<proteinExistence type="predicted"/>
<keyword evidence="2" id="KW-0472">Membrane</keyword>
<protein>
    <submittedName>
        <fullName evidence="3">Uncharacterized protein</fullName>
    </submittedName>
</protein>
<sequence length="155" mass="16188">MALRCKLTSIAPRADGVSITTVALAAAVIVLSAQQLLAEVPLVLQLFLRLAIIALFTAEVARAVGHQEPRPALPSWRRVRSGCGIAMSYLGILTLAAVVAPVLAQLSTVPDQAAELGLTTVPCSAPMPGTCSKPTRAHAGGKTPSCSRKPEFHSW</sequence>
<accession>A0A2V4N506</accession>
<evidence type="ECO:0000313" key="3">
    <source>
        <dbReference type="EMBL" id="PYC66372.1"/>
    </source>
</evidence>
<dbReference type="EMBL" id="PYBW01000179">
    <property type="protein sequence ID" value="PYC66372.1"/>
    <property type="molecule type" value="Genomic_DNA"/>
</dbReference>
<keyword evidence="2" id="KW-1133">Transmembrane helix</keyword>
<evidence type="ECO:0000256" key="2">
    <source>
        <dbReference type="SAM" id="Phobius"/>
    </source>
</evidence>
<gene>
    <name evidence="3" type="ORF">C7C46_31485</name>
</gene>
<dbReference type="AlphaFoldDB" id="A0A2V4N506"/>
<dbReference type="RefSeq" id="WP_146259292.1">
    <property type="nucleotide sequence ID" value="NZ_PYBW01000179.1"/>
</dbReference>
<feature type="non-terminal residue" evidence="3">
    <location>
        <position position="155"/>
    </location>
</feature>
<reference evidence="3 4" key="1">
    <citation type="submission" date="2018-03" db="EMBL/GenBank/DDBJ databases">
        <title>Bioinformatic expansion and discovery of thiopeptide antibiotics.</title>
        <authorList>
            <person name="Schwalen C.J."/>
            <person name="Hudson G.A."/>
            <person name="Mitchell D.A."/>
        </authorList>
    </citation>
    <scope>NUCLEOTIDE SEQUENCE [LARGE SCALE GENOMIC DNA]</scope>
    <source>
        <strain evidence="3 4">ATCC 21389</strain>
    </source>
</reference>
<feature type="region of interest" description="Disordered" evidence="1">
    <location>
        <begin position="131"/>
        <end position="155"/>
    </location>
</feature>
<feature type="transmembrane region" description="Helical" evidence="2">
    <location>
        <begin position="82"/>
        <end position="104"/>
    </location>
</feature>
<comment type="caution">
    <text evidence="3">The sequence shown here is derived from an EMBL/GenBank/DDBJ whole genome shotgun (WGS) entry which is preliminary data.</text>
</comment>
<keyword evidence="2" id="KW-0812">Transmembrane</keyword>
<feature type="transmembrane region" description="Helical" evidence="2">
    <location>
        <begin position="16"/>
        <end position="36"/>
    </location>
</feature>
<keyword evidence="4" id="KW-1185">Reference proteome</keyword>
<organism evidence="3 4">
    <name type="scientific">Streptomyces tateyamensis</name>
    <dbReference type="NCBI Taxonomy" id="565073"/>
    <lineage>
        <taxon>Bacteria</taxon>
        <taxon>Bacillati</taxon>
        <taxon>Actinomycetota</taxon>
        <taxon>Actinomycetes</taxon>
        <taxon>Kitasatosporales</taxon>
        <taxon>Streptomycetaceae</taxon>
        <taxon>Streptomyces</taxon>
    </lineage>
</organism>
<evidence type="ECO:0000256" key="1">
    <source>
        <dbReference type="SAM" id="MobiDB-lite"/>
    </source>
</evidence>
<evidence type="ECO:0000313" key="4">
    <source>
        <dbReference type="Proteomes" id="UP000248039"/>
    </source>
</evidence>